<dbReference type="NCBIfam" id="TIGR01704">
    <property type="entry name" value="MTA_SAH-Nsdase"/>
    <property type="match status" value="1"/>
</dbReference>
<dbReference type="InterPro" id="IPR000845">
    <property type="entry name" value="Nucleoside_phosphorylase_d"/>
</dbReference>
<dbReference type="GO" id="GO:0005829">
    <property type="term" value="C:cytosol"/>
    <property type="evidence" value="ECO:0007669"/>
    <property type="project" value="TreeGrafter"/>
</dbReference>
<evidence type="ECO:0000256" key="1">
    <source>
        <dbReference type="ARBA" id="ARBA00004945"/>
    </source>
</evidence>
<dbReference type="Gene3D" id="3.40.50.1580">
    <property type="entry name" value="Nucleoside phosphorylase domain"/>
    <property type="match status" value="1"/>
</dbReference>
<proteinExistence type="predicted"/>
<dbReference type="InterPro" id="IPR010049">
    <property type="entry name" value="MTA_SAH_Nsdase"/>
</dbReference>
<gene>
    <name evidence="7" type="ORF">EIN_344620</name>
</gene>
<evidence type="ECO:0000256" key="2">
    <source>
        <dbReference type="ARBA" id="ARBA00011974"/>
    </source>
</evidence>
<dbReference type="PANTHER" id="PTHR46832:SF1">
    <property type="entry name" value="5'-METHYLTHIOADENOSINE_S-ADENOSYLHOMOCYSTEINE NUCLEOSIDASE"/>
    <property type="match status" value="1"/>
</dbReference>
<dbReference type="UniPathway" id="UPA00904">
    <property type="reaction ID" value="UER00871"/>
</dbReference>
<dbReference type="GO" id="GO:0019509">
    <property type="term" value="P:L-methionine salvage from methylthioadenosine"/>
    <property type="evidence" value="ECO:0007669"/>
    <property type="project" value="UniProtKB-UniPathway"/>
</dbReference>
<dbReference type="NCBIfam" id="NF004079">
    <property type="entry name" value="PRK05584.1"/>
    <property type="match status" value="1"/>
</dbReference>
<comment type="pathway">
    <text evidence="1">Amino-acid biosynthesis; L-methionine biosynthesis via salvage pathway; S-methyl-5-thio-alpha-D-ribose 1-phosphate from S-methyl-5'-thioadenosine (hydrolase route): step 1/2.</text>
</comment>
<evidence type="ECO:0000256" key="5">
    <source>
        <dbReference type="ARBA" id="ARBA00023167"/>
    </source>
</evidence>
<dbReference type="KEGG" id="eiv:EIN_344620"/>
<keyword evidence="4 7" id="KW-0378">Hydrolase</keyword>
<keyword evidence="3" id="KW-0028">Amino-acid biosynthesis</keyword>
<dbReference type="OrthoDB" id="1891335at2759"/>
<protein>
    <recommendedName>
        <fullName evidence="2">adenosylhomocysteine nucleosidase</fullName>
        <ecNumber evidence="2">3.2.2.9</ecNumber>
    </recommendedName>
</protein>
<evidence type="ECO:0000313" key="7">
    <source>
        <dbReference type="EMBL" id="ELP88512.1"/>
    </source>
</evidence>
<dbReference type="RefSeq" id="XP_004255283.1">
    <property type="nucleotide sequence ID" value="XM_004255235.1"/>
</dbReference>
<dbReference type="GeneID" id="14887512"/>
<dbReference type="CDD" id="cd09008">
    <property type="entry name" value="MTAN"/>
    <property type="match status" value="1"/>
</dbReference>
<dbReference type="GO" id="GO:0019284">
    <property type="term" value="P:L-methionine salvage from S-adenosylmethionine"/>
    <property type="evidence" value="ECO:0007669"/>
    <property type="project" value="TreeGrafter"/>
</dbReference>
<evidence type="ECO:0000259" key="6">
    <source>
        <dbReference type="Pfam" id="PF01048"/>
    </source>
</evidence>
<dbReference type="EC" id="3.2.2.9" evidence="2"/>
<name>A0A0A1U386_ENTIV</name>
<dbReference type="Proteomes" id="UP000014680">
    <property type="component" value="Unassembled WGS sequence"/>
</dbReference>
<keyword evidence="5" id="KW-0486">Methionine biosynthesis</keyword>
<dbReference type="GO" id="GO:0008930">
    <property type="term" value="F:methylthioadenosine nucleosidase activity"/>
    <property type="evidence" value="ECO:0007669"/>
    <property type="project" value="InterPro"/>
</dbReference>
<dbReference type="OMA" id="DQFVHSK"/>
<organism evidence="7 8">
    <name type="scientific">Entamoeba invadens IP1</name>
    <dbReference type="NCBI Taxonomy" id="370355"/>
    <lineage>
        <taxon>Eukaryota</taxon>
        <taxon>Amoebozoa</taxon>
        <taxon>Evosea</taxon>
        <taxon>Archamoebae</taxon>
        <taxon>Mastigamoebida</taxon>
        <taxon>Entamoebidae</taxon>
        <taxon>Entamoeba</taxon>
    </lineage>
</organism>
<keyword evidence="8" id="KW-1185">Reference proteome</keyword>
<dbReference type="InterPro" id="IPR035994">
    <property type="entry name" value="Nucleoside_phosphorylase_sf"/>
</dbReference>
<sequence length="231" mass="25571">MRVGVLTPMAEELEAVCRVFPNCEKKEKNGFVYYETRLQTNEVIVFQCGVGKVNAAVAVSILKYEFQVDIVINSGCAGGALPEQKVLDIVIGTELVYTDVDITPLGYKYGQICDEPMYWKTDDKLMAVARDATKDVSNVCYGIIGTSDAFCTKPKIEEMQSKFERKVACTEMEGCGVAHACTKLGIKFLVIRSLSDVPSANAENHIEYRVFVIQAVENIAKVLFNIISKLN</sequence>
<dbReference type="EMBL" id="KB206755">
    <property type="protein sequence ID" value="ELP88512.1"/>
    <property type="molecule type" value="Genomic_DNA"/>
</dbReference>
<feature type="domain" description="Nucleoside phosphorylase" evidence="6">
    <location>
        <begin position="2"/>
        <end position="227"/>
    </location>
</feature>
<reference evidence="7 8" key="1">
    <citation type="submission" date="2012-10" db="EMBL/GenBank/DDBJ databases">
        <authorList>
            <person name="Zafar N."/>
            <person name="Inman J."/>
            <person name="Hall N."/>
            <person name="Lorenzi H."/>
            <person name="Caler E."/>
        </authorList>
    </citation>
    <scope>NUCLEOTIDE SEQUENCE [LARGE SCALE GENOMIC DNA]</scope>
    <source>
        <strain evidence="7 8">IP1</strain>
    </source>
</reference>
<dbReference type="GO" id="GO:0008782">
    <property type="term" value="F:adenosylhomocysteine nucleosidase activity"/>
    <property type="evidence" value="ECO:0007669"/>
    <property type="project" value="UniProtKB-EC"/>
</dbReference>
<dbReference type="Pfam" id="PF01048">
    <property type="entry name" value="PNP_UDP_1"/>
    <property type="match status" value="1"/>
</dbReference>
<accession>A0A0A1U386</accession>
<dbReference type="AlphaFoldDB" id="A0A0A1U386"/>
<dbReference type="PANTHER" id="PTHR46832">
    <property type="entry name" value="5'-METHYLTHIOADENOSINE/S-ADENOSYLHOMOCYSTEINE NUCLEOSIDASE"/>
    <property type="match status" value="1"/>
</dbReference>
<dbReference type="GO" id="GO:0009164">
    <property type="term" value="P:nucleoside catabolic process"/>
    <property type="evidence" value="ECO:0007669"/>
    <property type="project" value="InterPro"/>
</dbReference>
<keyword evidence="7" id="KW-0326">Glycosidase</keyword>
<evidence type="ECO:0000256" key="4">
    <source>
        <dbReference type="ARBA" id="ARBA00022801"/>
    </source>
</evidence>
<dbReference type="SUPFAM" id="SSF53167">
    <property type="entry name" value="Purine and uridine phosphorylases"/>
    <property type="match status" value="1"/>
</dbReference>
<dbReference type="VEuPathDB" id="AmoebaDB:EIN_344620"/>
<evidence type="ECO:0000313" key="8">
    <source>
        <dbReference type="Proteomes" id="UP000014680"/>
    </source>
</evidence>
<evidence type="ECO:0000256" key="3">
    <source>
        <dbReference type="ARBA" id="ARBA00022605"/>
    </source>
</evidence>